<reference evidence="1 2" key="1">
    <citation type="journal article" date="2014" name="Appl. Environ. Microbiol.">
        <title>Combined Use of Bacteriophage K and a Novel Bacteriophage To Reduce Staphylococcus aureus Biofilm Formation.</title>
        <authorList>
            <person name="Alves D.R."/>
            <person name="Gaudion A."/>
            <person name="Bean J.E."/>
            <person name="Perez Esteban P."/>
            <person name="Arnot T.C."/>
            <person name="Harper D.R."/>
            <person name="Kot W."/>
            <person name="Hansen L.H."/>
            <person name="Enright M.C."/>
            <person name="Jenkins A.T."/>
        </authorList>
    </citation>
    <scope>NUCLEOTIDE SEQUENCE [LARGE SCALE GENOMIC DNA]</scope>
</reference>
<name>A0A076G4J0_9CAUD</name>
<evidence type="ECO:0000313" key="2">
    <source>
        <dbReference type="Proteomes" id="UP000028960"/>
    </source>
</evidence>
<sequence>MEKNIIKVRKSNDDVWVDLSKLPFKKNKSVKYNYDLIEQMENIEVPFSYKGLNDSLYITLKSRVPEATYDYVFKGEKGTITISSLNRVALDRVTYNERKRQGLIKRFNGKRSVDISHLPKIDNYKFYGRVSYNTDFKNSIGLSFNYEFNDTKGTLKIIDYFVKRNNKDKIIEYVRLEDTRGNTFLYNVLNIIIGNLQRVAEPYIYPYKEGDTIGKFNVKENITEEKIAKDGKVEITRFSIVKCNECGMIKKIKTSQINNHSKEYCSDCSSMKKSLKELNKHRSRGESMVEQVLKQQGIEYVAEKSFDWSNRKRYDFYLPEDGCVIEVHGVQHYLEQNEGQRFSLTLEENKKNDKWKKDQAIAHGLKYIEIDVRDHNFDYIKQSIIDSVIPTEDVDWKAVYKYMENGFIIEVIELYNSGLTPNEIGKKLKVSSSVIIERLKQASKIGLIEYTPFDYKIKQLEEKLTKIKKERQEYLDKIRDQD</sequence>
<dbReference type="Proteomes" id="UP000028960">
    <property type="component" value="Segment"/>
</dbReference>
<dbReference type="Gene3D" id="3.40.960.10">
    <property type="entry name" value="VSR Endonuclease"/>
    <property type="match status" value="1"/>
</dbReference>
<accession>A0A076G4J0</accession>
<evidence type="ECO:0000313" key="1">
    <source>
        <dbReference type="EMBL" id="AII26855.1"/>
    </source>
</evidence>
<dbReference type="KEGG" id="vg:22276203"/>
<dbReference type="EMBL" id="KJ888149">
    <property type="protein sequence ID" value="AII26855.1"/>
    <property type="molecule type" value="Genomic_DNA"/>
</dbReference>
<keyword evidence="2" id="KW-1185">Reference proteome</keyword>
<protein>
    <recommendedName>
        <fullName evidence="3">Homing endonuclease</fullName>
    </recommendedName>
</protein>
<dbReference type="RefSeq" id="YP_009097945.1">
    <property type="nucleotide sequence ID" value="NC_025416.1"/>
</dbReference>
<dbReference type="GeneID" id="22276203"/>
<organism evidence="1 2">
    <name type="scientific">Staphylococcus phage MCE-2014</name>
    <dbReference type="NCBI Taxonomy" id="1524910"/>
    <lineage>
        <taxon>Viruses</taxon>
        <taxon>Duplodnaviria</taxon>
        <taxon>Heunggongvirae</taxon>
        <taxon>Uroviricota</taxon>
        <taxon>Caudoviricetes</taxon>
        <taxon>Herelleviridae</taxon>
        <taxon>Twortvirinae</taxon>
        <taxon>Kayvirus</taxon>
        <taxon>Kayvirus MCE2014</taxon>
    </lineage>
</organism>
<proteinExistence type="predicted"/>
<evidence type="ECO:0008006" key="3">
    <source>
        <dbReference type="Google" id="ProtNLM"/>
    </source>
</evidence>